<evidence type="ECO:0000313" key="2">
    <source>
        <dbReference type="EnsemblPlants" id="TraesCS5D02G521200.1"/>
    </source>
</evidence>
<reference evidence="2" key="1">
    <citation type="submission" date="2018-08" db="EMBL/GenBank/DDBJ databases">
        <authorList>
            <person name="Rossello M."/>
        </authorList>
    </citation>
    <scope>NUCLEOTIDE SEQUENCE [LARGE SCALE GENOMIC DNA]</scope>
    <source>
        <strain evidence="2">cv. Chinese Spring</strain>
    </source>
</reference>
<feature type="region of interest" description="Disordered" evidence="1">
    <location>
        <begin position="63"/>
        <end position="137"/>
    </location>
</feature>
<protein>
    <submittedName>
        <fullName evidence="2">Uncharacterized protein</fullName>
    </submittedName>
</protein>
<dbReference type="Gramene" id="TraesMAC5D03G03219760.1">
    <property type="protein sequence ID" value="TraesMAC5D03G03219760.1"/>
    <property type="gene ID" value="TraesMAC5D03G03219760"/>
</dbReference>
<organism evidence="2">
    <name type="scientific">Triticum aestivum</name>
    <name type="common">Wheat</name>
    <dbReference type="NCBI Taxonomy" id="4565"/>
    <lineage>
        <taxon>Eukaryota</taxon>
        <taxon>Viridiplantae</taxon>
        <taxon>Streptophyta</taxon>
        <taxon>Embryophyta</taxon>
        <taxon>Tracheophyta</taxon>
        <taxon>Spermatophyta</taxon>
        <taxon>Magnoliopsida</taxon>
        <taxon>Liliopsida</taxon>
        <taxon>Poales</taxon>
        <taxon>Poaceae</taxon>
        <taxon>BOP clade</taxon>
        <taxon>Pooideae</taxon>
        <taxon>Triticodae</taxon>
        <taxon>Triticeae</taxon>
        <taxon>Triticinae</taxon>
        <taxon>Triticum</taxon>
    </lineage>
</organism>
<dbReference type="Gramene" id="TraesWEE_scaffold_027912_01G000100.1">
    <property type="protein sequence ID" value="TraesWEE_scaffold_027912_01G000100.1"/>
    <property type="gene ID" value="TraesWEE_scaffold_027912_01G000100"/>
</dbReference>
<dbReference type="Gramene" id="TraesNOR5D03G03250960.1">
    <property type="protein sequence ID" value="TraesNOR5D03G03250960.1"/>
    <property type="gene ID" value="TraesNOR5D03G03250960"/>
</dbReference>
<reference evidence="2" key="2">
    <citation type="submission" date="2018-10" db="UniProtKB">
        <authorList>
            <consortium name="EnsemblPlants"/>
        </authorList>
    </citation>
    <scope>IDENTIFICATION</scope>
</reference>
<dbReference type="EnsemblPlants" id="TraesCS5D02G521200.1">
    <property type="protein sequence ID" value="TraesCS5D02G521200.1"/>
    <property type="gene ID" value="TraesCS5D02G521200"/>
</dbReference>
<dbReference type="Gramene" id="TraesCS5D03G1137100.1">
    <property type="protein sequence ID" value="TraesCS5D03G1137100.1.CDS"/>
    <property type="gene ID" value="TraesCS5D03G1137100"/>
</dbReference>
<dbReference type="OrthoDB" id="675805at2759"/>
<feature type="compositionally biased region" description="Low complexity" evidence="1">
    <location>
        <begin position="94"/>
        <end position="108"/>
    </location>
</feature>
<dbReference type="Gramene" id="TraesLDM5D03G03225720.3">
    <property type="protein sequence ID" value="TraesLDM5D03G03225720.3"/>
    <property type="gene ID" value="TraesLDM5D03G03225720"/>
</dbReference>
<dbReference type="Gramene" id="TraesJAG5D03G03217860.1">
    <property type="protein sequence ID" value="TraesJAG5D03G03217860.1"/>
    <property type="gene ID" value="TraesJAG5D03G03217860"/>
</dbReference>
<proteinExistence type="predicted"/>
<dbReference type="Gramene" id="TraesCS5D02G521200.1">
    <property type="protein sequence ID" value="TraesCS5D02G521200.1"/>
    <property type="gene ID" value="TraesCS5D02G521200"/>
</dbReference>
<accession>A0A3B6N2D4</accession>
<evidence type="ECO:0000256" key="1">
    <source>
        <dbReference type="SAM" id="MobiDB-lite"/>
    </source>
</evidence>
<name>A0A3B6N2D4_WHEAT</name>
<sequence>MPHQIDSSSHDRSLCVLVSQAARHLAKDRSAHVIYTSSREPAATATISTGSVLSANLQARCQSSSVRHNARGLHSGATSSTDPERELCRPSKARTPLRLSLSTSRPLSVSKPKLERRKASSARSFGVPFGPSQPLAL</sequence>
<dbReference type="Proteomes" id="UP000019116">
    <property type="component" value="Chromosome 5D"/>
</dbReference>
<evidence type="ECO:0000313" key="3">
    <source>
        <dbReference type="Proteomes" id="UP000019116"/>
    </source>
</evidence>
<dbReference type="Gramene" id="TraesSTA5D03G03211720.1">
    <property type="protein sequence ID" value="TraesSTA5D03G03211720.1"/>
    <property type="gene ID" value="TraesSTA5D03G03211720"/>
</dbReference>
<dbReference type="AlphaFoldDB" id="A0A3B6N2D4"/>
<keyword evidence="3" id="KW-1185">Reference proteome</keyword>